<evidence type="ECO:0000313" key="4">
    <source>
        <dbReference type="Proteomes" id="UP001492380"/>
    </source>
</evidence>
<feature type="compositionally biased region" description="Basic and acidic residues" evidence="1">
    <location>
        <begin position="64"/>
        <end position="75"/>
    </location>
</feature>
<gene>
    <name evidence="3" type="ORF">HDK90DRAFT_115692</name>
</gene>
<keyword evidence="2" id="KW-0472">Membrane</keyword>
<name>A0ABR1YBG1_9PEZI</name>
<keyword evidence="4" id="KW-1185">Reference proteome</keyword>
<evidence type="ECO:0000256" key="2">
    <source>
        <dbReference type="SAM" id="Phobius"/>
    </source>
</evidence>
<reference evidence="3 4" key="1">
    <citation type="submission" date="2024-04" db="EMBL/GenBank/DDBJ databases">
        <title>Phyllosticta paracitricarpa is synonymous to the EU quarantine fungus P. citricarpa based on phylogenomic analyses.</title>
        <authorList>
            <consortium name="Lawrence Berkeley National Laboratory"/>
            <person name="Van Ingen-Buijs V.A."/>
            <person name="Van Westerhoven A.C."/>
            <person name="Haridas S."/>
            <person name="Skiadas P."/>
            <person name="Martin F."/>
            <person name="Groenewald J.Z."/>
            <person name="Crous P.W."/>
            <person name="Seidl M.F."/>
        </authorList>
    </citation>
    <scope>NUCLEOTIDE SEQUENCE [LARGE SCALE GENOMIC DNA]</scope>
    <source>
        <strain evidence="3 4">CBS 123374</strain>
    </source>
</reference>
<dbReference type="EMBL" id="JBBWRZ010000014">
    <property type="protein sequence ID" value="KAK8223255.1"/>
    <property type="molecule type" value="Genomic_DNA"/>
</dbReference>
<feature type="transmembrane region" description="Helical" evidence="2">
    <location>
        <begin position="12"/>
        <end position="37"/>
    </location>
</feature>
<proteinExistence type="predicted"/>
<keyword evidence="2" id="KW-1133">Transmembrane helix</keyword>
<accession>A0ABR1YBG1</accession>
<protein>
    <submittedName>
        <fullName evidence="3">Uncharacterized protein</fullName>
    </submittedName>
</protein>
<feature type="region of interest" description="Disordered" evidence="1">
    <location>
        <begin position="41"/>
        <end position="206"/>
    </location>
</feature>
<dbReference type="Proteomes" id="UP001492380">
    <property type="component" value="Unassembled WGS sequence"/>
</dbReference>
<feature type="compositionally biased region" description="Pro residues" evidence="1">
    <location>
        <begin position="49"/>
        <end position="58"/>
    </location>
</feature>
<sequence>MTIPDAHLYINLVAGAAWLTEFIFKSSSFSAVFFVSIMSRRNTRNSRSRPPPPTPMPSQIPAKRPRDDEYSHELPIEGPTKRTRGYEETEELPFEEPVQRTRGYEETDEIPVREPAPEDDGIQSIYGVPLPQSPPMLDLSDTPSNATKRRRDRRRKAMERRSAREAELLDTNGPPVERPAMGDDGAQSINEDAIPPTPPLCDRSDTLEPEIQGTEYFKRVGEKVYEKHKAQLAEIARRGRPASGAERLQSVFENFSDVIFDKVFKKLEKKLDDVVFETILRANKDGYRIDSPEAARPFVRREITEVVFPSLVFKMQKKMSGNEIDGLGWLDRNGLLASR</sequence>
<organism evidence="3 4">
    <name type="scientific">Phyllosticta capitalensis</name>
    <dbReference type="NCBI Taxonomy" id="121624"/>
    <lineage>
        <taxon>Eukaryota</taxon>
        <taxon>Fungi</taxon>
        <taxon>Dikarya</taxon>
        <taxon>Ascomycota</taxon>
        <taxon>Pezizomycotina</taxon>
        <taxon>Dothideomycetes</taxon>
        <taxon>Dothideomycetes incertae sedis</taxon>
        <taxon>Botryosphaeriales</taxon>
        <taxon>Phyllostictaceae</taxon>
        <taxon>Phyllosticta</taxon>
    </lineage>
</organism>
<evidence type="ECO:0000256" key="1">
    <source>
        <dbReference type="SAM" id="MobiDB-lite"/>
    </source>
</evidence>
<keyword evidence="2" id="KW-0812">Transmembrane</keyword>
<feature type="compositionally biased region" description="Basic and acidic residues" evidence="1">
    <location>
        <begin position="97"/>
        <end position="116"/>
    </location>
</feature>
<feature type="compositionally biased region" description="Basic residues" evidence="1">
    <location>
        <begin position="147"/>
        <end position="158"/>
    </location>
</feature>
<evidence type="ECO:0000313" key="3">
    <source>
        <dbReference type="EMBL" id="KAK8223255.1"/>
    </source>
</evidence>
<comment type="caution">
    <text evidence="3">The sequence shown here is derived from an EMBL/GenBank/DDBJ whole genome shotgun (WGS) entry which is preliminary data.</text>
</comment>